<keyword evidence="6 14" id="KW-0548">Nucleotidyltransferase</keyword>
<dbReference type="UniPathway" id="UPA00277">
    <property type="reaction ID" value="UER00407"/>
</dbReference>
<dbReference type="AlphaFoldDB" id="A0A2G6KFZ8"/>
<gene>
    <name evidence="16" type="ORF">CSA56_07285</name>
</gene>
<accession>A0A2G6KFZ8</accession>
<comment type="catalytic activity">
    <reaction evidence="13 14">
        <text>FMN + ATP + H(+) = FAD + diphosphate</text>
        <dbReference type="Rhea" id="RHEA:17237"/>
        <dbReference type="ChEBI" id="CHEBI:15378"/>
        <dbReference type="ChEBI" id="CHEBI:30616"/>
        <dbReference type="ChEBI" id="CHEBI:33019"/>
        <dbReference type="ChEBI" id="CHEBI:57692"/>
        <dbReference type="ChEBI" id="CHEBI:58210"/>
        <dbReference type="EC" id="2.7.7.2"/>
    </reaction>
</comment>
<dbReference type="FunFam" id="2.40.30.30:FF:000003">
    <property type="entry name" value="Riboflavin biosynthesis protein"/>
    <property type="match status" value="1"/>
</dbReference>
<dbReference type="NCBIfam" id="TIGR00083">
    <property type="entry name" value="ribF"/>
    <property type="match status" value="1"/>
</dbReference>
<dbReference type="GO" id="GO:0003919">
    <property type="term" value="F:FMN adenylyltransferase activity"/>
    <property type="evidence" value="ECO:0007669"/>
    <property type="project" value="UniProtKB-UniRule"/>
</dbReference>
<dbReference type="Gene3D" id="2.40.30.30">
    <property type="entry name" value="Riboflavin kinase-like"/>
    <property type="match status" value="1"/>
</dbReference>
<evidence type="ECO:0000259" key="15">
    <source>
        <dbReference type="SMART" id="SM00904"/>
    </source>
</evidence>
<dbReference type="UniPathway" id="UPA00276">
    <property type="reaction ID" value="UER00406"/>
</dbReference>
<keyword evidence="7 14" id="KW-0547">Nucleotide-binding</keyword>
<dbReference type="GO" id="GO:0009398">
    <property type="term" value="P:FMN biosynthetic process"/>
    <property type="evidence" value="ECO:0007669"/>
    <property type="project" value="UniProtKB-UniRule"/>
</dbReference>
<dbReference type="FunFam" id="3.40.50.620:FF:000021">
    <property type="entry name" value="Riboflavin biosynthesis protein"/>
    <property type="match status" value="1"/>
</dbReference>
<comment type="caution">
    <text evidence="16">The sequence shown here is derived from an EMBL/GenBank/DDBJ whole genome shotgun (WGS) entry which is preliminary data.</text>
</comment>
<evidence type="ECO:0000256" key="5">
    <source>
        <dbReference type="ARBA" id="ARBA00022679"/>
    </source>
</evidence>
<keyword evidence="5 14" id="KW-0808">Transferase</keyword>
<dbReference type="GO" id="GO:0005524">
    <property type="term" value="F:ATP binding"/>
    <property type="evidence" value="ECO:0007669"/>
    <property type="project" value="UniProtKB-UniRule"/>
</dbReference>
<dbReference type="EMBL" id="PDSK01000082">
    <property type="protein sequence ID" value="PIE34587.1"/>
    <property type="molecule type" value="Genomic_DNA"/>
</dbReference>
<dbReference type="Pfam" id="PF06574">
    <property type="entry name" value="FAD_syn"/>
    <property type="match status" value="1"/>
</dbReference>
<dbReference type="GO" id="GO:0008531">
    <property type="term" value="F:riboflavin kinase activity"/>
    <property type="evidence" value="ECO:0007669"/>
    <property type="project" value="UniProtKB-UniRule"/>
</dbReference>
<keyword evidence="8 14" id="KW-0418">Kinase</keyword>
<evidence type="ECO:0000256" key="1">
    <source>
        <dbReference type="ARBA" id="ARBA00004726"/>
    </source>
</evidence>
<dbReference type="Gene3D" id="3.40.50.620">
    <property type="entry name" value="HUPs"/>
    <property type="match status" value="1"/>
</dbReference>
<dbReference type="CDD" id="cd02064">
    <property type="entry name" value="FAD_synthetase_N"/>
    <property type="match status" value="1"/>
</dbReference>
<dbReference type="NCBIfam" id="NF004160">
    <property type="entry name" value="PRK05627.1-3"/>
    <property type="match status" value="1"/>
</dbReference>
<dbReference type="PANTHER" id="PTHR22749:SF6">
    <property type="entry name" value="RIBOFLAVIN KINASE"/>
    <property type="match status" value="1"/>
</dbReference>
<dbReference type="InterPro" id="IPR002606">
    <property type="entry name" value="Riboflavin_kinase_bac"/>
</dbReference>
<comment type="catalytic activity">
    <reaction evidence="12 14">
        <text>riboflavin + ATP = FMN + ADP + H(+)</text>
        <dbReference type="Rhea" id="RHEA:14357"/>
        <dbReference type="ChEBI" id="CHEBI:15378"/>
        <dbReference type="ChEBI" id="CHEBI:30616"/>
        <dbReference type="ChEBI" id="CHEBI:57986"/>
        <dbReference type="ChEBI" id="CHEBI:58210"/>
        <dbReference type="ChEBI" id="CHEBI:456216"/>
        <dbReference type="EC" id="2.7.1.26"/>
    </reaction>
</comment>
<evidence type="ECO:0000256" key="8">
    <source>
        <dbReference type="ARBA" id="ARBA00022777"/>
    </source>
</evidence>
<dbReference type="PANTHER" id="PTHR22749">
    <property type="entry name" value="RIBOFLAVIN KINASE/FMN ADENYLYLTRANSFERASE"/>
    <property type="match status" value="1"/>
</dbReference>
<sequence length="313" mass="35670">MRIFSTIDEIQETFPVPVVTLGNFDGVHLGHQSLFKQVQERAQQLRGTSIVLTFDPHPQRILYPEREFYLINHIEEKREIIRQCGIDVLICMVFTQEFAAQDPEEFVKKVLVEKLHLHEMYVGYDSRFGQGKKGSPEMLKSLGERYGFHTVIIPPITHNGLVASSTKIRQLIRQGQIGQAAQLLNRPYAIDGSVVPGTQRGANLLGYPTANIDVIHELIPKSGVYICYIKWNKHNYPAVINVGSNPTFHANHVTVEAYLLDFHHDLYGSQISAHFLKRIRDELTFPNARTLVEQIDHDVCVARAYFQTKSVLI</sequence>
<evidence type="ECO:0000256" key="14">
    <source>
        <dbReference type="PIRNR" id="PIRNR004491"/>
    </source>
</evidence>
<name>A0A2G6KFZ8_9BACT</name>
<comment type="similarity">
    <text evidence="14">Belongs to the ribF family.</text>
</comment>
<dbReference type="InterPro" id="IPR023465">
    <property type="entry name" value="Riboflavin_kinase_dom_sf"/>
</dbReference>
<reference evidence="16 17" key="1">
    <citation type="submission" date="2017-10" db="EMBL/GenBank/DDBJ databases">
        <title>Novel microbial diversity and functional potential in the marine mammal oral microbiome.</title>
        <authorList>
            <person name="Dudek N.K."/>
            <person name="Sun C.L."/>
            <person name="Burstein D."/>
            <person name="Kantor R.S."/>
            <person name="Aliaga Goltsman D.S."/>
            <person name="Bik E.M."/>
            <person name="Thomas B.C."/>
            <person name="Banfield J.F."/>
            <person name="Relman D.A."/>
        </authorList>
    </citation>
    <scope>NUCLEOTIDE SEQUENCE [LARGE SCALE GENOMIC DNA]</scope>
    <source>
        <strain evidence="16">DOLJORAL78_47_16</strain>
    </source>
</reference>
<evidence type="ECO:0000256" key="6">
    <source>
        <dbReference type="ARBA" id="ARBA00022695"/>
    </source>
</evidence>
<evidence type="ECO:0000256" key="2">
    <source>
        <dbReference type="ARBA" id="ARBA00005201"/>
    </source>
</evidence>
<evidence type="ECO:0000256" key="13">
    <source>
        <dbReference type="ARBA" id="ARBA00049494"/>
    </source>
</evidence>
<dbReference type="EC" id="2.7.1.26" evidence="14"/>
<evidence type="ECO:0000256" key="9">
    <source>
        <dbReference type="ARBA" id="ARBA00022827"/>
    </source>
</evidence>
<keyword evidence="9 14" id="KW-0274">FAD</keyword>
<dbReference type="Pfam" id="PF01687">
    <property type="entry name" value="Flavokinase"/>
    <property type="match status" value="1"/>
</dbReference>
<keyword evidence="4 14" id="KW-0288">FMN</keyword>
<keyword evidence="11" id="KW-0511">Multifunctional enzyme</keyword>
<evidence type="ECO:0000256" key="3">
    <source>
        <dbReference type="ARBA" id="ARBA00022630"/>
    </source>
</evidence>
<evidence type="ECO:0000256" key="12">
    <source>
        <dbReference type="ARBA" id="ARBA00047880"/>
    </source>
</evidence>
<dbReference type="InterPro" id="IPR015865">
    <property type="entry name" value="Riboflavin_kinase_bac/euk"/>
</dbReference>
<dbReference type="InterPro" id="IPR014729">
    <property type="entry name" value="Rossmann-like_a/b/a_fold"/>
</dbReference>
<keyword evidence="3 14" id="KW-0285">Flavoprotein</keyword>
<dbReference type="SUPFAM" id="SSF82114">
    <property type="entry name" value="Riboflavin kinase-like"/>
    <property type="match status" value="1"/>
</dbReference>
<dbReference type="InterPro" id="IPR023468">
    <property type="entry name" value="Riboflavin_kinase"/>
</dbReference>
<comment type="pathway">
    <text evidence="1 14">Cofactor biosynthesis; FAD biosynthesis; FAD from FMN: step 1/1.</text>
</comment>
<keyword evidence="10 14" id="KW-0067">ATP-binding</keyword>
<comment type="pathway">
    <text evidence="2 14">Cofactor biosynthesis; FMN biosynthesis; FMN from riboflavin (ATP route): step 1/1.</text>
</comment>
<evidence type="ECO:0000256" key="4">
    <source>
        <dbReference type="ARBA" id="ARBA00022643"/>
    </source>
</evidence>
<proteinExistence type="inferred from homology"/>
<dbReference type="SMART" id="SM00904">
    <property type="entry name" value="Flavokinase"/>
    <property type="match status" value="1"/>
</dbReference>
<dbReference type="Proteomes" id="UP000230821">
    <property type="component" value="Unassembled WGS sequence"/>
</dbReference>
<dbReference type="GO" id="GO:0006747">
    <property type="term" value="P:FAD biosynthetic process"/>
    <property type="evidence" value="ECO:0007669"/>
    <property type="project" value="UniProtKB-UniRule"/>
</dbReference>
<feature type="domain" description="Riboflavin kinase" evidence="15">
    <location>
        <begin position="183"/>
        <end position="307"/>
    </location>
</feature>
<evidence type="ECO:0000256" key="10">
    <source>
        <dbReference type="ARBA" id="ARBA00022840"/>
    </source>
</evidence>
<organism evidence="16 17">
    <name type="scientific">candidate division KSB3 bacterium</name>
    <dbReference type="NCBI Taxonomy" id="2044937"/>
    <lineage>
        <taxon>Bacteria</taxon>
        <taxon>candidate division KSB3</taxon>
    </lineage>
</organism>
<dbReference type="NCBIfam" id="NF004162">
    <property type="entry name" value="PRK05627.1-5"/>
    <property type="match status" value="1"/>
</dbReference>
<protein>
    <recommendedName>
        <fullName evidence="14">Riboflavin biosynthesis protein</fullName>
    </recommendedName>
    <domain>
        <recommendedName>
            <fullName evidence="14">Riboflavin kinase</fullName>
            <ecNumber evidence="14">2.7.1.26</ecNumber>
        </recommendedName>
        <alternativeName>
            <fullName evidence="14">Flavokinase</fullName>
        </alternativeName>
    </domain>
    <domain>
        <recommendedName>
            <fullName evidence="14">FMN adenylyltransferase</fullName>
            <ecNumber evidence="14">2.7.7.2</ecNumber>
        </recommendedName>
        <alternativeName>
            <fullName evidence="14">FAD pyrophosphorylase</fullName>
        </alternativeName>
        <alternativeName>
            <fullName evidence="14">FAD synthase</fullName>
        </alternativeName>
    </domain>
</protein>
<dbReference type="PIRSF" id="PIRSF004491">
    <property type="entry name" value="FAD_Synth"/>
    <property type="match status" value="1"/>
</dbReference>
<dbReference type="SUPFAM" id="SSF52374">
    <property type="entry name" value="Nucleotidylyl transferase"/>
    <property type="match status" value="1"/>
</dbReference>
<evidence type="ECO:0000256" key="11">
    <source>
        <dbReference type="ARBA" id="ARBA00023268"/>
    </source>
</evidence>
<evidence type="ECO:0000313" key="16">
    <source>
        <dbReference type="EMBL" id="PIE34587.1"/>
    </source>
</evidence>
<dbReference type="EC" id="2.7.7.2" evidence="14"/>
<evidence type="ECO:0000313" key="17">
    <source>
        <dbReference type="Proteomes" id="UP000230821"/>
    </source>
</evidence>
<dbReference type="InterPro" id="IPR015864">
    <property type="entry name" value="FAD_synthase"/>
</dbReference>
<evidence type="ECO:0000256" key="7">
    <source>
        <dbReference type="ARBA" id="ARBA00022741"/>
    </source>
</evidence>
<dbReference type="GO" id="GO:0009231">
    <property type="term" value="P:riboflavin biosynthetic process"/>
    <property type="evidence" value="ECO:0007669"/>
    <property type="project" value="InterPro"/>
</dbReference>